<gene>
    <name evidence="1" type="ORF">VPR_080</name>
</gene>
<dbReference type="Proteomes" id="UP000240283">
    <property type="component" value="Segment"/>
</dbReference>
<proteinExistence type="predicted"/>
<dbReference type="EMBL" id="MG603697">
    <property type="protein sequence ID" value="AUG88444.1"/>
    <property type="molecule type" value="Genomic_DNA"/>
</dbReference>
<name>A0A2H5BQ35_9CAUD</name>
<keyword evidence="2" id="KW-1185">Reference proteome</keyword>
<accession>A0A2H5BQ35</accession>
<reference evidence="1 2" key="1">
    <citation type="submission" date="2017-12" db="EMBL/GenBank/DDBJ databases">
        <title>Genomic analysis of a novel phage Vp_R1 lytic to Vibrio parahaemolyticus.</title>
        <authorList>
            <person name="Ren H."/>
            <person name="Li Z."/>
        </authorList>
    </citation>
    <scope>NUCLEOTIDE SEQUENCE [LARGE SCALE GENOMIC DNA]</scope>
</reference>
<sequence>METTKIEAEVVVVCDVYEHELGWGSKHDGFVIANKKSDLDELVSLFKEKASHEYFLTIGDTLKTIELSEKGKGRVKAHKGNYLFIDKIEEVGTLMN</sequence>
<evidence type="ECO:0000313" key="1">
    <source>
        <dbReference type="EMBL" id="AUG88444.1"/>
    </source>
</evidence>
<protein>
    <submittedName>
        <fullName evidence="1">Uncharacterized protein</fullName>
    </submittedName>
</protein>
<evidence type="ECO:0000313" key="2">
    <source>
        <dbReference type="Proteomes" id="UP000240283"/>
    </source>
</evidence>
<organism evidence="1 2">
    <name type="scientific">Vibrio phage Vp_R1</name>
    <dbReference type="NCBI Taxonomy" id="2059867"/>
    <lineage>
        <taxon>Viruses</taxon>
        <taxon>Duplodnaviria</taxon>
        <taxon>Heunggongvirae</taxon>
        <taxon>Uroviricota</taxon>
        <taxon>Caudoviricetes</taxon>
        <taxon>Grimontviridae</taxon>
        <taxon>Dalianvirus</taxon>
        <taxon>Dalianvirus R1</taxon>
    </lineage>
</organism>